<dbReference type="InterPro" id="IPR002575">
    <property type="entry name" value="Aminoglycoside_PTrfase"/>
</dbReference>
<keyword evidence="3" id="KW-1185">Reference proteome</keyword>
<dbReference type="Gene3D" id="3.90.1200.10">
    <property type="match status" value="1"/>
</dbReference>
<sequence length="293" mass="32162">MGERPPPATLRWLEAVTGGRVARVQALAGATTSDVHAVRLVAPDGERRTVVLRRYAVPRVLEEDPGIVRREAEVLALLDGSELPAPRLLAVDEEGRDADVPAVAMSHLAGRVEWAPSDLDGWLTRLVDLMALVHAHPVAVAQVQPFRPYAPASWDPPPWLRDRGAWDAAVALAREPRPESATDVFLHRDLHPGNVLWRRGEVSGLVDWPSASIGPPSVDVVHCRTNVLVQLGVDAAERLEAVWRERTGLGIDPWIEVVMLVDAMWWTERFPRPPAVLRHMEGLLGRALSSLGG</sequence>
<dbReference type="KEGG" id="atq:GH723_03655"/>
<name>A0A5Q2RJQ0_9ACTN</name>
<evidence type="ECO:0000313" key="3">
    <source>
        <dbReference type="Proteomes" id="UP000334019"/>
    </source>
</evidence>
<dbReference type="Pfam" id="PF01636">
    <property type="entry name" value="APH"/>
    <property type="match status" value="1"/>
</dbReference>
<evidence type="ECO:0000259" key="1">
    <source>
        <dbReference type="Pfam" id="PF01636"/>
    </source>
</evidence>
<keyword evidence="2" id="KW-0808">Transferase</keyword>
<dbReference type="InterPro" id="IPR011009">
    <property type="entry name" value="Kinase-like_dom_sf"/>
</dbReference>
<dbReference type="EMBL" id="CP045851">
    <property type="protein sequence ID" value="QGG94267.1"/>
    <property type="molecule type" value="Genomic_DNA"/>
</dbReference>
<evidence type="ECO:0000313" key="2">
    <source>
        <dbReference type="EMBL" id="QGG94267.1"/>
    </source>
</evidence>
<reference evidence="2 3" key="1">
    <citation type="submission" date="2019-11" db="EMBL/GenBank/DDBJ databases">
        <authorList>
            <person name="He Y."/>
        </authorList>
    </citation>
    <scope>NUCLEOTIDE SEQUENCE [LARGE SCALE GENOMIC DNA]</scope>
    <source>
        <strain evidence="2 3">SCSIO 58843</strain>
    </source>
</reference>
<feature type="domain" description="Aminoglycoside phosphotransferase" evidence="1">
    <location>
        <begin position="45"/>
        <end position="238"/>
    </location>
</feature>
<dbReference type="InterPro" id="IPR051678">
    <property type="entry name" value="AGP_Transferase"/>
</dbReference>
<protein>
    <submittedName>
        <fullName evidence="2">Phosphotransferase</fullName>
    </submittedName>
</protein>
<dbReference type="PANTHER" id="PTHR21310">
    <property type="entry name" value="AMINOGLYCOSIDE PHOSPHOTRANSFERASE-RELATED-RELATED"/>
    <property type="match status" value="1"/>
</dbReference>
<dbReference type="Proteomes" id="UP000334019">
    <property type="component" value="Chromosome"/>
</dbReference>
<dbReference type="RefSeq" id="WP_153758373.1">
    <property type="nucleotide sequence ID" value="NZ_CP045851.1"/>
</dbReference>
<proteinExistence type="predicted"/>
<dbReference type="AlphaFoldDB" id="A0A5Q2RJQ0"/>
<accession>A0A5Q2RJQ0</accession>
<dbReference type="SUPFAM" id="SSF56112">
    <property type="entry name" value="Protein kinase-like (PK-like)"/>
    <property type="match status" value="1"/>
</dbReference>
<organism evidence="2 3">
    <name type="scientific">Actinomarinicola tropica</name>
    <dbReference type="NCBI Taxonomy" id="2789776"/>
    <lineage>
        <taxon>Bacteria</taxon>
        <taxon>Bacillati</taxon>
        <taxon>Actinomycetota</taxon>
        <taxon>Acidimicrobiia</taxon>
        <taxon>Acidimicrobiales</taxon>
        <taxon>Iamiaceae</taxon>
        <taxon>Actinomarinicola</taxon>
    </lineage>
</organism>
<dbReference type="GO" id="GO:0016740">
    <property type="term" value="F:transferase activity"/>
    <property type="evidence" value="ECO:0007669"/>
    <property type="project" value="UniProtKB-KW"/>
</dbReference>
<gene>
    <name evidence="2" type="ORF">GH723_03655</name>
</gene>